<reference evidence="1 2" key="1">
    <citation type="submission" date="2024-08" db="EMBL/GenBank/DDBJ databases">
        <authorList>
            <person name="Ishaq N."/>
        </authorList>
    </citation>
    <scope>NUCLEOTIDE SEQUENCE [LARGE SCALE GENOMIC DNA]</scope>
    <source>
        <strain evidence="1 2">DSM 18651</strain>
    </source>
</reference>
<keyword evidence="2" id="KW-1185">Reference proteome</keyword>
<sequence>MNMEEIMNYLFKRSIVGLPPGDLAEVFDKLIWCMDDNGAEIETVRKKWLLSSDREKVEVALGMSETYPYDSRQEMINGFELIKNRWPNLEPKCREILDRWNKQFPDR</sequence>
<evidence type="ECO:0000313" key="2">
    <source>
        <dbReference type="Proteomes" id="UP001569428"/>
    </source>
</evidence>
<dbReference type="EMBL" id="JBGMEK010000183">
    <property type="protein sequence ID" value="MFA0813966.1"/>
    <property type="molecule type" value="Genomic_DNA"/>
</dbReference>
<organism evidence="1 2">
    <name type="scientific">Microbulbifer epialgicus</name>
    <dbReference type="NCBI Taxonomy" id="393907"/>
    <lineage>
        <taxon>Bacteria</taxon>
        <taxon>Pseudomonadati</taxon>
        <taxon>Pseudomonadota</taxon>
        <taxon>Gammaproteobacteria</taxon>
        <taxon>Cellvibrionales</taxon>
        <taxon>Microbulbiferaceae</taxon>
        <taxon>Microbulbifer</taxon>
    </lineage>
</organism>
<dbReference type="Proteomes" id="UP001569428">
    <property type="component" value="Unassembled WGS sequence"/>
</dbReference>
<accession>A0ABV4P798</accession>
<name>A0ABV4P798_9GAMM</name>
<dbReference type="RefSeq" id="WP_371841807.1">
    <property type="nucleotide sequence ID" value="NZ_JBGMEK010000183.1"/>
</dbReference>
<evidence type="ECO:0000313" key="1">
    <source>
        <dbReference type="EMBL" id="MFA0813966.1"/>
    </source>
</evidence>
<gene>
    <name evidence="1" type="ORF">ACCI49_24165</name>
</gene>
<proteinExistence type="predicted"/>
<protein>
    <submittedName>
        <fullName evidence="1">Uncharacterized protein</fullName>
    </submittedName>
</protein>
<comment type="caution">
    <text evidence="1">The sequence shown here is derived from an EMBL/GenBank/DDBJ whole genome shotgun (WGS) entry which is preliminary data.</text>
</comment>